<reference evidence="4 5" key="1">
    <citation type="submission" date="2023-08" db="EMBL/GenBank/DDBJ databases">
        <authorList>
            <person name="Folkvardsen B D."/>
            <person name="Norman A."/>
        </authorList>
    </citation>
    <scope>NUCLEOTIDE SEQUENCE [LARGE SCALE GENOMIC DNA]</scope>
    <source>
        <strain evidence="4 5">Mu0050</strain>
    </source>
</reference>
<dbReference type="Proteomes" id="UP001190466">
    <property type="component" value="Chromosome"/>
</dbReference>
<dbReference type="InterPro" id="IPR009057">
    <property type="entry name" value="Homeodomain-like_sf"/>
</dbReference>
<organism evidence="4 5">
    <name type="scientific">[Mycobacterium] wendilense</name>
    <dbReference type="NCBI Taxonomy" id="3064284"/>
    <lineage>
        <taxon>Bacteria</taxon>
        <taxon>Bacillati</taxon>
        <taxon>Actinomycetota</taxon>
        <taxon>Actinomycetes</taxon>
        <taxon>Mycobacteriales</taxon>
        <taxon>Mycobacteriaceae</taxon>
        <taxon>Mycolicibacter</taxon>
    </lineage>
</organism>
<evidence type="ECO:0000256" key="2">
    <source>
        <dbReference type="PROSITE-ProRule" id="PRU00335"/>
    </source>
</evidence>
<sequence length="187" mass="20434">MVRQDWVIGGDRRQAAAERIYSAAADLMLRDGLEAFDIDALCRRVHCSRATIYRYAGGKAQIRDAALVRIATGITDTVRREVQGLSGSERLIKAISVALRQIRADPIRRLAVSSVAAPQLSELHSSPILSALAAELTGITDDDPVAALWIVHVVLSLAYLPIGDERTEAEVLRRFVAPAFAQPTNHR</sequence>
<dbReference type="Pfam" id="PF00440">
    <property type="entry name" value="TetR_N"/>
    <property type="match status" value="1"/>
</dbReference>
<dbReference type="SUPFAM" id="SSF46689">
    <property type="entry name" value="Homeodomain-like"/>
    <property type="match status" value="1"/>
</dbReference>
<protein>
    <submittedName>
        <fullName evidence="4">TetR/AcrR family transcriptional regulator</fullName>
    </submittedName>
</protein>
<dbReference type="RefSeq" id="WP_316514905.1">
    <property type="nucleotide sequence ID" value="NZ_OY726395.1"/>
</dbReference>
<gene>
    <name evidence="4" type="ORF">MU0050_001071</name>
</gene>
<evidence type="ECO:0000313" key="4">
    <source>
        <dbReference type="EMBL" id="CAJ1580494.1"/>
    </source>
</evidence>
<dbReference type="Gene3D" id="1.10.357.10">
    <property type="entry name" value="Tetracycline Repressor, domain 2"/>
    <property type="match status" value="1"/>
</dbReference>
<evidence type="ECO:0000256" key="1">
    <source>
        <dbReference type="ARBA" id="ARBA00023125"/>
    </source>
</evidence>
<evidence type="ECO:0000313" key="5">
    <source>
        <dbReference type="Proteomes" id="UP001190466"/>
    </source>
</evidence>
<dbReference type="InterPro" id="IPR001647">
    <property type="entry name" value="HTH_TetR"/>
</dbReference>
<feature type="DNA-binding region" description="H-T-H motif" evidence="2">
    <location>
        <begin position="37"/>
        <end position="56"/>
    </location>
</feature>
<feature type="domain" description="HTH tetR-type" evidence="3">
    <location>
        <begin position="14"/>
        <end position="74"/>
    </location>
</feature>
<evidence type="ECO:0000259" key="3">
    <source>
        <dbReference type="PROSITE" id="PS50977"/>
    </source>
</evidence>
<accession>A0ABN9NZ83</accession>
<dbReference type="PROSITE" id="PS50977">
    <property type="entry name" value="HTH_TETR_2"/>
    <property type="match status" value="1"/>
</dbReference>
<proteinExistence type="predicted"/>
<keyword evidence="1 2" id="KW-0238">DNA-binding</keyword>
<name>A0ABN9NZ83_9MYCO</name>
<keyword evidence="5" id="KW-1185">Reference proteome</keyword>
<dbReference type="EMBL" id="OY726395">
    <property type="protein sequence ID" value="CAJ1580494.1"/>
    <property type="molecule type" value="Genomic_DNA"/>
</dbReference>